<name>A0ABQ5HNH0_9ASTR</name>
<reference evidence="1" key="2">
    <citation type="submission" date="2022-01" db="EMBL/GenBank/DDBJ databases">
        <authorList>
            <person name="Yamashiro T."/>
            <person name="Shiraishi A."/>
            <person name="Satake H."/>
            <person name="Nakayama K."/>
        </authorList>
    </citation>
    <scope>NUCLEOTIDE SEQUENCE</scope>
</reference>
<reference evidence="1" key="1">
    <citation type="journal article" date="2022" name="Int. J. Mol. Sci.">
        <title>Draft Genome of Tanacetum Coccineum: Genomic Comparison of Closely Related Tanacetum-Family Plants.</title>
        <authorList>
            <person name="Yamashiro T."/>
            <person name="Shiraishi A."/>
            <person name="Nakayama K."/>
            <person name="Satake H."/>
        </authorList>
    </citation>
    <scope>NUCLEOTIDE SEQUENCE</scope>
</reference>
<protein>
    <submittedName>
        <fullName evidence="1">Uncharacterized protein</fullName>
    </submittedName>
</protein>
<proteinExistence type="predicted"/>
<sequence length="238" mass="26836">MATVVNLPSNQLTMAEQAHLTPSLHQLNLSFNITKSVPFIILISPELHDLLFARGSELLLQELPCIFDGPARMKAQEQDNSKDTLAPKIHTSGIEPYDIRSQLHLEEQVARNLPEQRSKADIKDQKTRTPRLLLNSDRMNQKESWLSFGQEAGVLRNKGRTFAGLRGTRAKILVIDEKSNKRNELEPKVITSRVYHVNDVQSSDDDEVTLRKGSLIVPCGGRTALEVLNYAQDFLKLM</sequence>
<gene>
    <name evidence="1" type="ORF">Tco_1071149</name>
</gene>
<dbReference type="EMBL" id="BQNB010019824">
    <property type="protein sequence ID" value="GJT89432.1"/>
    <property type="molecule type" value="Genomic_DNA"/>
</dbReference>
<accession>A0ABQ5HNH0</accession>
<keyword evidence="2" id="KW-1185">Reference proteome</keyword>
<organism evidence="1 2">
    <name type="scientific">Tanacetum coccineum</name>
    <dbReference type="NCBI Taxonomy" id="301880"/>
    <lineage>
        <taxon>Eukaryota</taxon>
        <taxon>Viridiplantae</taxon>
        <taxon>Streptophyta</taxon>
        <taxon>Embryophyta</taxon>
        <taxon>Tracheophyta</taxon>
        <taxon>Spermatophyta</taxon>
        <taxon>Magnoliopsida</taxon>
        <taxon>eudicotyledons</taxon>
        <taxon>Gunneridae</taxon>
        <taxon>Pentapetalae</taxon>
        <taxon>asterids</taxon>
        <taxon>campanulids</taxon>
        <taxon>Asterales</taxon>
        <taxon>Asteraceae</taxon>
        <taxon>Asteroideae</taxon>
        <taxon>Anthemideae</taxon>
        <taxon>Anthemidinae</taxon>
        <taxon>Tanacetum</taxon>
    </lineage>
</organism>
<comment type="caution">
    <text evidence="1">The sequence shown here is derived from an EMBL/GenBank/DDBJ whole genome shotgun (WGS) entry which is preliminary data.</text>
</comment>
<dbReference type="Proteomes" id="UP001151760">
    <property type="component" value="Unassembled WGS sequence"/>
</dbReference>
<evidence type="ECO:0000313" key="1">
    <source>
        <dbReference type="EMBL" id="GJT89432.1"/>
    </source>
</evidence>
<evidence type="ECO:0000313" key="2">
    <source>
        <dbReference type="Proteomes" id="UP001151760"/>
    </source>
</evidence>